<dbReference type="SUPFAM" id="SSF55931">
    <property type="entry name" value="Glutamine synthetase/guanido kinase"/>
    <property type="match status" value="1"/>
</dbReference>
<gene>
    <name evidence="6" type="ORF">SAMN02745248_02773</name>
</gene>
<organism evidence="6 7">
    <name type="scientific">Hathewaya proteolytica DSM 3090</name>
    <dbReference type="NCBI Taxonomy" id="1121331"/>
    <lineage>
        <taxon>Bacteria</taxon>
        <taxon>Bacillati</taxon>
        <taxon>Bacillota</taxon>
        <taxon>Clostridia</taxon>
        <taxon>Eubacteriales</taxon>
        <taxon>Clostridiaceae</taxon>
        <taxon>Hathewaya</taxon>
    </lineage>
</organism>
<name>A0A1M6TAK8_9CLOT</name>
<dbReference type="GO" id="GO:0005737">
    <property type="term" value="C:cytoplasm"/>
    <property type="evidence" value="ECO:0007669"/>
    <property type="project" value="TreeGrafter"/>
</dbReference>
<sequence>MFKDLIYFIPKELHNEKDLISILDSHQEIKFVSFVGIDLSGNDTDERIPIKLFKKNIREYLYASAIQTDGSSVVLPNIATLNNGKLDMKADLHCNWFVDYNYENIDESLNAPVGTLKVPCYLLHDGKAVDSRAILRNAITYFRDYIHRELTNYTSLCDEYGFSPQDIDSIDFTAATELEFWVNTPNHKADIDELTASQNLKEQYWKKTHGAVRTALEQTLCLMSDYGFEPEMGHKEVGGVTAQVEKNGAYSHIMEQLEIDWRFSDAIQACDNEIFIRNLIEETFRRNGLNVTFLAKPIHGVAGSGKHLHLGVVAKMKNGRLVNLFTSVKDDFLSLIGYGALMGILNHYEAINPFVSSTTDALNRLKPGFEAPVSIVTSLGHDVKTPSRNRTILIALIRDMKNPMATRFELRSPNPLTNVYLSIASCFMAMLDGINYAVISKKDSSALLKELSKKPMDKGTYLKTQRQYRSELNIFEDYTSEEREMFFGYEPRTVYENFKALDDETSTEFLKKGDIFLDPIIKSYKTACIEKWIKEIQARVLHEYSKEIIQCKKLHITSSSSMYDDSLYAEIQKLRMHLKKNTSTAQSLFTQMGNAISESNFNLVSKLQIEIDSCMSELRSLYSTYAHNQLCDEIF</sequence>
<dbReference type="GO" id="GO:0006542">
    <property type="term" value="P:glutamine biosynthetic process"/>
    <property type="evidence" value="ECO:0007669"/>
    <property type="project" value="TreeGrafter"/>
</dbReference>
<reference evidence="6 7" key="1">
    <citation type="submission" date="2016-11" db="EMBL/GenBank/DDBJ databases">
        <authorList>
            <person name="Jaros S."/>
            <person name="Januszkiewicz K."/>
            <person name="Wedrychowicz H."/>
        </authorList>
    </citation>
    <scope>NUCLEOTIDE SEQUENCE [LARGE SCALE GENOMIC DNA]</scope>
    <source>
        <strain evidence="6 7">DSM 3090</strain>
    </source>
</reference>
<dbReference type="SMART" id="SM01230">
    <property type="entry name" value="Gln-synt_C"/>
    <property type="match status" value="1"/>
</dbReference>
<dbReference type="RefSeq" id="WP_072904630.1">
    <property type="nucleotide sequence ID" value="NZ_FRAD01000039.1"/>
</dbReference>
<evidence type="ECO:0000256" key="3">
    <source>
        <dbReference type="PROSITE-ProRule" id="PRU01331"/>
    </source>
</evidence>
<dbReference type="Gene3D" id="3.30.590.10">
    <property type="entry name" value="Glutamine synthetase/guanido kinase, catalytic domain"/>
    <property type="match status" value="1"/>
</dbReference>
<dbReference type="InterPro" id="IPR014746">
    <property type="entry name" value="Gln_synth/guanido_kin_cat_dom"/>
</dbReference>
<evidence type="ECO:0000313" key="7">
    <source>
        <dbReference type="Proteomes" id="UP000183952"/>
    </source>
</evidence>
<dbReference type="PANTHER" id="PTHR43407:SF1">
    <property type="entry name" value="LENGSIN"/>
    <property type="match status" value="1"/>
</dbReference>
<dbReference type="InterPro" id="IPR008146">
    <property type="entry name" value="Gln_synth_cat_dom"/>
</dbReference>
<evidence type="ECO:0000313" key="6">
    <source>
        <dbReference type="EMBL" id="SHK54000.1"/>
    </source>
</evidence>
<dbReference type="PROSITE" id="PS51987">
    <property type="entry name" value="GS_CATALYTIC"/>
    <property type="match status" value="1"/>
</dbReference>
<feature type="domain" description="GS catalytic" evidence="5">
    <location>
        <begin position="142"/>
        <end position="551"/>
    </location>
</feature>
<dbReference type="GO" id="GO:0004356">
    <property type="term" value="F:glutamine synthetase activity"/>
    <property type="evidence" value="ECO:0007669"/>
    <property type="project" value="UniProtKB-EC"/>
</dbReference>
<evidence type="ECO:0000256" key="2">
    <source>
        <dbReference type="ARBA" id="ARBA00012937"/>
    </source>
</evidence>
<evidence type="ECO:0000256" key="4">
    <source>
        <dbReference type="RuleBase" id="RU000384"/>
    </source>
</evidence>
<evidence type="ECO:0000259" key="5">
    <source>
        <dbReference type="PROSITE" id="PS51987"/>
    </source>
</evidence>
<comment type="similarity">
    <text evidence="1 3 4">Belongs to the glutamine synthetase family.</text>
</comment>
<keyword evidence="7" id="KW-1185">Reference proteome</keyword>
<dbReference type="Proteomes" id="UP000183952">
    <property type="component" value="Unassembled WGS sequence"/>
</dbReference>
<dbReference type="EMBL" id="FRAD01000039">
    <property type="protein sequence ID" value="SHK54000.1"/>
    <property type="molecule type" value="Genomic_DNA"/>
</dbReference>
<dbReference type="GO" id="GO:0019740">
    <property type="term" value="P:nitrogen utilization"/>
    <property type="evidence" value="ECO:0007669"/>
    <property type="project" value="TreeGrafter"/>
</dbReference>
<dbReference type="EC" id="6.3.1.2" evidence="2"/>
<dbReference type="AlphaFoldDB" id="A0A1M6TAK8"/>
<protein>
    <recommendedName>
        <fullName evidence="2">glutamine synthetase</fullName>
        <ecNumber evidence="2">6.3.1.2</ecNumber>
    </recommendedName>
</protein>
<dbReference type="STRING" id="1121331.SAMN02745248_02773"/>
<proteinExistence type="inferred from homology"/>
<dbReference type="GO" id="GO:0016020">
    <property type="term" value="C:membrane"/>
    <property type="evidence" value="ECO:0007669"/>
    <property type="project" value="TreeGrafter"/>
</dbReference>
<dbReference type="OrthoDB" id="9807095at2"/>
<accession>A0A1M6TAK8</accession>
<dbReference type="Pfam" id="PF00120">
    <property type="entry name" value="Gln-synt_C"/>
    <property type="match status" value="1"/>
</dbReference>
<dbReference type="PANTHER" id="PTHR43407">
    <property type="entry name" value="GLUTAMINE SYNTHETASE"/>
    <property type="match status" value="1"/>
</dbReference>
<evidence type="ECO:0000256" key="1">
    <source>
        <dbReference type="ARBA" id="ARBA00009897"/>
    </source>
</evidence>